<evidence type="ECO:0000313" key="11">
    <source>
        <dbReference type="EMBL" id="ORE86951.1"/>
    </source>
</evidence>
<dbReference type="EMBL" id="AQQV01000002">
    <property type="protein sequence ID" value="ORE86951.1"/>
    <property type="molecule type" value="Genomic_DNA"/>
</dbReference>
<keyword evidence="12" id="KW-1185">Reference proteome</keyword>
<dbReference type="SMART" id="SM01079">
    <property type="entry name" value="CHASE"/>
    <property type="match status" value="1"/>
</dbReference>
<evidence type="ECO:0000259" key="10">
    <source>
        <dbReference type="PROSITE" id="PS50887"/>
    </source>
</evidence>
<accession>A0A1Y1SDE9</accession>
<dbReference type="GO" id="GO:0043709">
    <property type="term" value="P:cell adhesion involved in single-species biofilm formation"/>
    <property type="evidence" value="ECO:0007669"/>
    <property type="project" value="TreeGrafter"/>
</dbReference>
<dbReference type="Gene3D" id="3.30.450.350">
    <property type="entry name" value="CHASE domain"/>
    <property type="match status" value="1"/>
</dbReference>
<evidence type="ECO:0000256" key="4">
    <source>
        <dbReference type="ARBA" id="ARBA00022692"/>
    </source>
</evidence>
<keyword evidence="6 8" id="KW-0472">Membrane</keyword>
<dbReference type="SUPFAM" id="SSF55073">
    <property type="entry name" value="Nucleotide cyclase"/>
    <property type="match status" value="1"/>
</dbReference>
<sequence>MKRVFKALSRLLATTPFRVLLVLLLALELFYLAEVMLDDRRRVLENQQRDMVAELAARERARIEYALSSTVYLAQGLVAFTRSVDQPSEAQINRALQTIYEADARIRNIGLAPDNVLAYVYPLEGNRAALGLRYADLPAQWPSVQQAMASRQTVVTGPVKLVQGGRAVISRTPVYLKDGSYWGLISIVIDLDALLQAQDSGSNTDAVRFRILGDAVDGAERAVMLDDGPLAIRAAVQMPLHVGAADWLLLAEPEGGWDRFDQAILIWRLQLYAGAVALSIFLFVILHSRAEAKRLADELRESNRHLAASNDALEYLSRYDPLTNVANRRYFDEVLLRALGQCRRHRLPLAILMVDLDHFKGINDNYGHAVGDDCLIRVASLITQVLQRAEDLVARFGGEEFIVLAQGLNEAQAVALGERIRRVIAGTLIEHDRADLDPLRITASIGLVSAVPDHAMSGEEICRRADEALYAAKKGGRNQVKAYDNIQNEESYT</sequence>
<keyword evidence="4 8" id="KW-0812">Transmembrane</keyword>
<name>A0A1Y1SDE9_9GAMM</name>
<evidence type="ECO:0000256" key="5">
    <source>
        <dbReference type="ARBA" id="ARBA00022989"/>
    </source>
</evidence>
<evidence type="ECO:0000259" key="9">
    <source>
        <dbReference type="PROSITE" id="PS50839"/>
    </source>
</evidence>
<dbReference type="InterPro" id="IPR050469">
    <property type="entry name" value="Diguanylate_Cyclase"/>
</dbReference>
<evidence type="ECO:0000256" key="8">
    <source>
        <dbReference type="SAM" id="Phobius"/>
    </source>
</evidence>
<dbReference type="PROSITE" id="PS50887">
    <property type="entry name" value="GGDEF"/>
    <property type="match status" value="1"/>
</dbReference>
<evidence type="ECO:0000256" key="6">
    <source>
        <dbReference type="ARBA" id="ARBA00023136"/>
    </source>
</evidence>
<dbReference type="Pfam" id="PF03924">
    <property type="entry name" value="CHASE"/>
    <property type="match status" value="1"/>
</dbReference>
<dbReference type="SMART" id="SM00267">
    <property type="entry name" value="GGDEF"/>
    <property type="match status" value="1"/>
</dbReference>
<organism evidence="11 12">
    <name type="scientific">Oceanococcus atlanticus</name>
    <dbReference type="NCBI Taxonomy" id="1317117"/>
    <lineage>
        <taxon>Bacteria</taxon>
        <taxon>Pseudomonadati</taxon>
        <taxon>Pseudomonadota</taxon>
        <taxon>Gammaproteobacteria</taxon>
        <taxon>Chromatiales</taxon>
        <taxon>Oceanococcaceae</taxon>
        <taxon>Oceanococcus</taxon>
    </lineage>
</organism>
<dbReference type="PROSITE" id="PS50839">
    <property type="entry name" value="CHASE"/>
    <property type="match status" value="1"/>
</dbReference>
<dbReference type="Gene3D" id="3.30.70.270">
    <property type="match status" value="1"/>
</dbReference>
<dbReference type="InterPro" id="IPR043128">
    <property type="entry name" value="Rev_trsase/Diguanyl_cyclase"/>
</dbReference>
<reference evidence="11 12" key="1">
    <citation type="submission" date="2013-04" db="EMBL/GenBank/DDBJ databases">
        <title>Oceanococcus atlanticus 22II-S10r2 Genome Sequencing.</title>
        <authorList>
            <person name="Lai Q."/>
            <person name="Li G."/>
            <person name="Shao Z."/>
        </authorList>
    </citation>
    <scope>NUCLEOTIDE SEQUENCE [LARGE SCALE GENOMIC DNA]</scope>
    <source>
        <strain evidence="11 12">22II-S10r2</strain>
    </source>
</reference>
<dbReference type="OrthoDB" id="9812260at2"/>
<evidence type="ECO:0000256" key="7">
    <source>
        <dbReference type="ARBA" id="ARBA00034247"/>
    </source>
</evidence>
<dbReference type="CDD" id="cd01949">
    <property type="entry name" value="GGDEF"/>
    <property type="match status" value="1"/>
</dbReference>
<proteinExistence type="predicted"/>
<dbReference type="RefSeq" id="WP_158523108.1">
    <property type="nucleotide sequence ID" value="NZ_AQQV01000002.1"/>
</dbReference>
<protein>
    <recommendedName>
        <fullName evidence="3">diguanylate cyclase</fullName>
        <ecNumber evidence="3">2.7.7.65</ecNumber>
    </recommendedName>
</protein>
<feature type="transmembrane region" description="Helical" evidence="8">
    <location>
        <begin position="269"/>
        <end position="286"/>
    </location>
</feature>
<dbReference type="CDD" id="cd18773">
    <property type="entry name" value="PDC1_HK_sensor"/>
    <property type="match status" value="1"/>
</dbReference>
<dbReference type="InterPro" id="IPR000160">
    <property type="entry name" value="GGDEF_dom"/>
</dbReference>
<dbReference type="GO" id="GO:0007165">
    <property type="term" value="P:signal transduction"/>
    <property type="evidence" value="ECO:0007669"/>
    <property type="project" value="UniProtKB-ARBA"/>
</dbReference>
<evidence type="ECO:0000256" key="1">
    <source>
        <dbReference type="ARBA" id="ARBA00001946"/>
    </source>
</evidence>
<dbReference type="InterPro" id="IPR006189">
    <property type="entry name" value="CHASE_dom"/>
</dbReference>
<dbReference type="GO" id="GO:1902201">
    <property type="term" value="P:negative regulation of bacterial-type flagellum-dependent cell motility"/>
    <property type="evidence" value="ECO:0007669"/>
    <property type="project" value="TreeGrafter"/>
</dbReference>
<dbReference type="FunFam" id="3.30.70.270:FF:000001">
    <property type="entry name" value="Diguanylate cyclase domain protein"/>
    <property type="match status" value="1"/>
</dbReference>
<comment type="cofactor">
    <cofactor evidence="1">
        <name>Mg(2+)</name>
        <dbReference type="ChEBI" id="CHEBI:18420"/>
    </cofactor>
</comment>
<evidence type="ECO:0000256" key="2">
    <source>
        <dbReference type="ARBA" id="ARBA00004370"/>
    </source>
</evidence>
<dbReference type="PANTHER" id="PTHR45138">
    <property type="entry name" value="REGULATORY COMPONENTS OF SENSORY TRANSDUCTION SYSTEM"/>
    <property type="match status" value="1"/>
</dbReference>
<dbReference type="AlphaFoldDB" id="A0A1Y1SDE9"/>
<comment type="subcellular location">
    <subcellularLocation>
        <location evidence="2">Membrane</location>
    </subcellularLocation>
</comment>
<feature type="domain" description="CHASE" evidence="9">
    <location>
        <begin position="116"/>
        <end position="196"/>
    </location>
</feature>
<comment type="catalytic activity">
    <reaction evidence="7">
        <text>2 GTP = 3',3'-c-di-GMP + 2 diphosphate</text>
        <dbReference type="Rhea" id="RHEA:24898"/>
        <dbReference type="ChEBI" id="CHEBI:33019"/>
        <dbReference type="ChEBI" id="CHEBI:37565"/>
        <dbReference type="ChEBI" id="CHEBI:58805"/>
        <dbReference type="EC" id="2.7.7.65"/>
    </reaction>
</comment>
<dbReference type="InterPro" id="IPR042240">
    <property type="entry name" value="CHASE_sf"/>
</dbReference>
<dbReference type="NCBIfam" id="TIGR00254">
    <property type="entry name" value="GGDEF"/>
    <property type="match status" value="1"/>
</dbReference>
<dbReference type="PANTHER" id="PTHR45138:SF9">
    <property type="entry name" value="DIGUANYLATE CYCLASE DGCM-RELATED"/>
    <property type="match status" value="1"/>
</dbReference>
<evidence type="ECO:0000256" key="3">
    <source>
        <dbReference type="ARBA" id="ARBA00012528"/>
    </source>
</evidence>
<dbReference type="GO" id="GO:0005886">
    <property type="term" value="C:plasma membrane"/>
    <property type="evidence" value="ECO:0007669"/>
    <property type="project" value="TreeGrafter"/>
</dbReference>
<dbReference type="Pfam" id="PF00990">
    <property type="entry name" value="GGDEF"/>
    <property type="match status" value="1"/>
</dbReference>
<dbReference type="STRING" id="1317117.ATO7_07927"/>
<dbReference type="Proteomes" id="UP000192342">
    <property type="component" value="Unassembled WGS sequence"/>
</dbReference>
<gene>
    <name evidence="11" type="ORF">ATO7_07927</name>
</gene>
<keyword evidence="5 8" id="KW-1133">Transmembrane helix</keyword>
<feature type="domain" description="GGDEF" evidence="10">
    <location>
        <begin position="347"/>
        <end position="485"/>
    </location>
</feature>
<dbReference type="EC" id="2.7.7.65" evidence="3"/>
<dbReference type="GO" id="GO:0052621">
    <property type="term" value="F:diguanylate cyclase activity"/>
    <property type="evidence" value="ECO:0007669"/>
    <property type="project" value="UniProtKB-EC"/>
</dbReference>
<evidence type="ECO:0000313" key="12">
    <source>
        <dbReference type="Proteomes" id="UP000192342"/>
    </source>
</evidence>
<dbReference type="InterPro" id="IPR029787">
    <property type="entry name" value="Nucleotide_cyclase"/>
</dbReference>
<comment type="caution">
    <text evidence="11">The sequence shown here is derived from an EMBL/GenBank/DDBJ whole genome shotgun (WGS) entry which is preliminary data.</text>
</comment>